<dbReference type="Pfam" id="PF00672">
    <property type="entry name" value="HAMP"/>
    <property type="match status" value="1"/>
</dbReference>
<dbReference type="InterPro" id="IPR003660">
    <property type="entry name" value="HAMP_dom"/>
</dbReference>
<feature type="transmembrane region" description="Helical" evidence="14">
    <location>
        <begin position="148"/>
        <end position="172"/>
    </location>
</feature>
<dbReference type="GO" id="GO:0016301">
    <property type="term" value="F:kinase activity"/>
    <property type="evidence" value="ECO:0007669"/>
    <property type="project" value="UniProtKB-KW"/>
</dbReference>
<evidence type="ECO:0000256" key="11">
    <source>
        <dbReference type="ARBA" id="ARBA00022989"/>
    </source>
</evidence>
<keyword evidence="11 14" id="KW-1133">Transmembrane helix</keyword>
<evidence type="ECO:0000259" key="15">
    <source>
        <dbReference type="PROSITE" id="PS50109"/>
    </source>
</evidence>
<keyword evidence="4" id="KW-1003">Cell membrane</keyword>
<dbReference type="EC" id="2.7.13.3" evidence="3"/>
<proteinExistence type="predicted"/>
<dbReference type="RefSeq" id="WP_210087456.1">
    <property type="nucleotide sequence ID" value="NZ_JAGGKG010000001.1"/>
</dbReference>
<dbReference type="Proteomes" id="UP001519272">
    <property type="component" value="Unassembled WGS sequence"/>
</dbReference>
<dbReference type="Pfam" id="PF00512">
    <property type="entry name" value="HisKA"/>
    <property type="match status" value="1"/>
</dbReference>
<comment type="caution">
    <text evidence="17">The sequence shown here is derived from an EMBL/GenBank/DDBJ whole genome shotgun (WGS) entry which is preliminary data.</text>
</comment>
<dbReference type="SUPFAM" id="SSF158472">
    <property type="entry name" value="HAMP domain-like"/>
    <property type="match status" value="1"/>
</dbReference>
<feature type="domain" description="HAMP" evidence="16">
    <location>
        <begin position="182"/>
        <end position="225"/>
    </location>
</feature>
<dbReference type="PANTHER" id="PTHR45528:SF1">
    <property type="entry name" value="SENSOR HISTIDINE KINASE CPXA"/>
    <property type="match status" value="1"/>
</dbReference>
<name>A0ABS4FMI7_9BACL</name>
<dbReference type="InterPro" id="IPR005467">
    <property type="entry name" value="His_kinase_dom"/>
</dbReference>
<evidence type="ECO:0000256" key="12">
    <source>
        <dbReference type="ARBA" id="ARBA00023012"/>
    </source>
</evidence>
<dbReference type="PROSITE" id="PS50109">
    <property type="entry name" value="HIS_KIN"/>
    <property type="match status" value="1"/>
</dbReference>
<keyword evidence="7 14" id="KW-0812">Transmembrane</keyword>
<evidence type="ECO:0000256" key="4">
    <source>
        <dbReference type="ARBA" id="ARBA00022475"/>
    </source>
</evidence>
<dbReference type="InterPro" id="IPR036097">
    <property type="entry name" value="HisK_dim/P_sf"/>
</dbReference>
<dbReference type="CDD" id="cd00082">
    <property type="entry name" value="HisKA"/>
    <property type="match status" value="1"/>
</dbReference>
<dbReference type="SMART" id="SM00304">
    <property type="entry name" value="HAMP"/>
    <property type="match status" value="1"/>
</dbReference>
<dbReference type="PANTHER" id="PTHR45528">
    <property type="entry name" value="SENSOR HISTIDINE KINASE CPXA"/>
    <property type="match status" value="1"/>
</dbReference>
<dbReference type="PROSITE" id="PS50885">
    <property type="entry name" value="HAMP"/>
    <property type="match status" value="1"/>
</dbReference>
<dbReference type="InterPro" id="IPR036890">
    <property type="entry name" value="HATPase_C_sf"/>
</dbReference>
<protein>
    <recommendedName>
        <fullName evidence="3">histidine kinase</fullName>
        <ecNumber evidence="3">2.7.13.3</ecNumber>
    </recommendedName>
</protein>
<dbReference type="EMBL" id="JAGGKG010000001">
    <property type="protein sequence ID" value="MBP1903797.1"/>
    <property type="molecule type" value="Genomic_DNA"/>
</dbReference>
<evidence type="ECO:0000256" key="13">
    <source>
        <dbReference type="ARBA" id="ARBA00023136"/>
    </source>
</evidence>
<evidence type="ECO:0000259" key="16">
    <source>
        <dbReference type="PROSITE" id="PS50885"/>
    </source>
</evidence>
<evidence type="ECO:0000313" key="18">
    <source>
        <dbReference type="Proteomes" id="UP001519272"/>
    </source>
</evidence>
<evidence type="ECO:0000256" key="14">
    <source>
        <dbReference type="SAM" id="Phobius"/>
    </source>
</evidence>
<evidence type="ECO:0000256" key="9">
    <source>
        <dbReference type="ARBA" id="ARBA00022777"/>
    </source>
</evidence>
<gene>
    <name evidence="17" type="ORF">J2Z32_000409</name>
</gene>
<feature type="domain" description="Histidine kinase" evidence="15">
    <location>
        <begin position="240"/>
        <end position="440"/>
    </location>
</feature>
<evidence type="ECO:0000256" key="6">
    <source>
        <dbReference type="ARBA" id="ARBA00022679"/>
    </source>
</evidence>
<dbReference type="SMART" id="SM00388">
    <property type="entry name" value="HisKA"/>
    <property type="match status" value="1"/>
</dbReference>
<evidence type="ECO:0000256" key="3">
    <source>
        <dbReference type="ARBA" id="ARBA00012438"/>
    </source>
</evidence>
<keyword evidence="9 17" id="KW-0418">Kinase</keyword>
<keyword evidence="6" id="KW-0808">Transferase</keyword>
<reference evidence="17 18" key="1">
    <citation type="submission" date="2021-03" db="EMBL/GenBank/DDBJ databases">
        <title>Genomic Encyclopedia of Type Strains, Phase IV (KMG-IV): sequencing the most valuable type-strain genomes for metagenomic binning, comparative biology and taxonomic classification.</title>
        <authorList>
            <person name="Goeker M."/>
        </authorList>
    </citation>
    <scope>NUCLEOTIDE SEQUENCE [LARGE SCALE GENOMIC DNA]</scope>
    <source>
        <strain evidence="17 18">DSM 14349</strain>
    </source>
</reference>
<evidence type="ECO:0000256" key="2">
    <source>
        <dbReference type="ARBA" id="ARBA00004651"/>
    </source>
</evidence>
<dbReference type="InterPro" id="IPR003661">
    <property type="entry name" value="HisK_dim/P_dom"/>
</dbReference>
<keyword evidence="13 14" id="KW-0472">Membrane</keyword>
<evidence type="ECO:0000256" key="5">
    <source>
        <dbReference type="ARBA" id="ARBA00022553"/>
    </source>
</evidence>
<comment type="catalytic activity">
    <reaction evidence="1">
        <text>ATP + protein L-histidine = ADP + protein N-phospho-L-histidine.</text>
        <dbReference type="EC" id="2.7.13.3"/>
    </reaction>
</comment>
<keyword evidence="5" id="KW-0597">Phosphoprotein</keyword>
<evidence type="ECO:0000256" key="7">
    <source>
        <dbReference type="ARBA" id="ARBA00022692"/>
    </source>
</evidence>
<evidence type="ECO:0000256" key="8">
    <source>
        <dbReference type="ARBA" id="ARBA00022741"/>
    </source>
</evidence>
<dbReference type="SUPFAM" id="SSF55874">
    <property type="entry name" value="ATPase domain of HSP90 chaperone/DNA topoisomerase II/histidine kinase"/>
    <property type="match status" value="1"/>
</dbReference>
<keyword evidence="8" id="KW-0547">Nucleotide-binding</keyword>
<keyword evidence="10" id="KW-0067">ATP-binding</keyword>
<dbReference type="CDD" id="cd06225">
    <property type="entry name" value="HAMP"/>
    <property type="match status" value="1"/>
</dbReference>
<accession>A0ABS4FMI7</accession>
<feature type="transmembrane region" description="Helical" evidence="14">
    <location>
        <begin position="12"/>
        <end position="32"/>
    </location>
</feature>
<evidence type="ECO:0000256" key="1">
    <source>
        <dbReference type="ARBA" id="ARBA00000085"/>
    </source>
</evidence>
<keyword evidence="12" id="KW-0902">Two-component regulatory system</keyword>
<organism evidence="17 18">
    <name type="scientific">Paenibacillus turicensis</name>
    <dbReference type="NCBI Taxonomy" id="160487"/>
    <lineage>
        <taxon>Bacteria</taxon>
        <taxon>Bacillati</taxon>
        <taxon>Bacillota</taxon>
        <taxon>Bacilli</taxon>
        <taxon>Bacillales</taxon>
        <taxon>Paenibacillaceae</taxon>
        <taxon>Paenibacillus</taxon>
    </lineage>
</organism>
<dbReference type="Gene3D" id="1.10.287.130">
    <property type="match status" value="1"/>
</dbReference>
<dbReference type="Gene3D" id="3.30.565.10">
    <property type="entry name" value="Histidine kinase-like ATPase, C-terminal domain"/>
    <property type="match status" value="1"/>
</dbReference>
<comment type="subcellular location">
    <subcellularLocation>
        <location evidence="2">Cell membrane</location>
        <topology evidence="2">Multi-pass membrane protein</topology>
    </subcellularLocation>
</comment>
<sequence length="442" mass="51319">MNKLLIGKKLKLKLVFAVLFSLLIFVGSFLVLESASESIINNYISKSTFVEKRQQDALDRFSTFVRDEHISTGDHERLSAWIRKERYLNLYLFVDKKLIYSSNNTELTPAMNEQLLTQLIPSKIPIITISFVDQNAEVYLVGYYEYQYYNLILLLCFSVAGILFVGSFLFMINKKTSYIGVLEREIKILEGGNLDYSITVSGNDELSSLAQSINEMRQSFRDRLGSEENIRQANRELITTISHDLRTPLTILLGYMDIIQLNKYKTQEDLLQYIHNSREKAYQIKALTDKLFEYFTVASNSEEEEIEFETYEACALMDQLIEEQLFVLSNMDFDFEMDTKPEEGWLEVNLVSIRRVFDNIFSNIQKYANPSQPIKISYYMEQSMFHLLVQNAVKKVDKKNDSNEIGLVSCQKMIQQLNGTLNVVNDEELFTLHITLPIIMKK</sequence>
<evidence type="ECO:0000256" key="10">
    <source>
        <dbReference type="ARBA" id="ARBA00022840"/>
    </source>
</evidence>
<evidence type="ECO:0000313" key="17">
    <source>
        <dbReference type="EMBL" id="MBP1903797.1"/>
    </source>
</evidence>
<dbReference type="Gene3D" id="6.10.340.10">
    <property type="match status" value="1"/>
</dbReference>
<dbReference type="InterPro" id="IPR050398">
    <property type="entry name" value="HssS/ArlS-like"/>
</dbReference>
<dbReference type="SUPFAM" id="SSF47384">
    <property type="entry name" value="Homodimeric domain of signal transducing histidine kinase"/>
    <property type="match status" value="1"/>
</dbReference>
<keyword evidence="18" id="KW-1185">Reference proteome</keyword>